<protein>
    <recommendedName>
        <fullName evidence="4">Toxin CptA</fullName>
    </recommendedName>
</protein>
<organism evidence="2 3">
    <name type="scientific">Alkalimonas mucilaginosa</name>
    <dbReference type="NCBI Taxonomy" id="3057676"/>
    <lineage>
        <taxon>Bacteria</taxon>
        <taxon>Pseudomonadati</taxon>
        <taxon>Pseudomonadota</taxon>
        <taxon>Gammaproteobacteria</taxon>
        <taxon>Alkalimonas</taxon>
    </lineage>
</organism>
<evidence type="ECO:0000313" key="3">
    <source>
        <dbReference type="Proteomes" id="UP001339167"/>
    </source>
</evidence>
<keyword evidence="1" id="KW-1133">Transmembrane helix</keyword>
<evidence type="ECO:0000256" key="1">
    <source>
        <dbReference type="SAM" id="Phobius"/>
    </source>
</evidence>
<sequence length="147" mass="16621">MYASSLSLTPSRWRRGARLGLLGFALLLSIQLPLAGHWLLLFLCTLFAFAWCWWQSWHRPEPSVTLILGEAGEVRWLPACRPAGVLTAHSLLSPWAILLCWQSAPDKASPQGRTHRCWVLADQCSDADFRAIARVIRQCRWLQASVN</sequence>
<keyword evidence="3" id="KW-1185">Reference proteome</keyword>
<comment type="caution">
    <text evidence="2">The sequence shown here is derived from an EMBL/GenBank/DDBJ whole genome shotgun (WGS) entry which is preliminary data.</text>
</comment>
<dbReference type="Proteomes" id="UP001339167">
    <property type="component" value="Unassembled WGS sequence"/>
</dbReference>
<evidence type="ECO:0000313" key="2">
    <source>
        <dbReference type="EMBL" id="MEE2023198.1"/>
    </source>
</evidence>
<dbReference type="EMBL" id="JAUGZK010000002">
    <property type="protein sequence ID" value="MEE2023198.1"/>
    <property type="molecule type" value="Genomic_DNA"/>
</dbReference>
<keyword evidence="1" id="KW-0472">Membrane</keyword>
<reference evidence="2 3" key="1">
    <citation type="submission" date="2023-06" db="EMBL/GenBank/DDBJ databases">
        <title>Alkalimonas sp., MEB004 an alkaliphilic bacterium isolated from Lonar Lake, India.</title>
        <authorList>
            <person name="Joshi A."/>
            <person name="Thite S."/>
        </authorList>
    </citation>
    <scope>NUCLEOTIDE SEQUENCE [LARGE SCALE GENOMIC DNA]</scope>
    <source>
        <strain evidence="2 3">MEB004</strain>
    </source>
</reference>
<name>A0ABU7JDT6_9GAMM</name>
<gene>
    <name evidence="2" type="ORF">QWF21_02995</name>
</gene>
<dbReference type="InterPro" id="IPR009883">
    <property type="entry name" value="YgfX"/>
</dbReference>
<dbReference type="RefSeq" id="WP_330086556.1">
    <property type="nucleotide sequence ID" value="NZ_JAUGZK010000002.1"/>
</dbReference>
<dbReference type="Pfam" id="PF07254">
    <property type="entry name" value="Cpta_toxin"/>
    <property type="match status" value="1"/>
</dbReference>
<evidence type="ECO:0008006" key="4">
    <source>
        <dbReference type="Google" id="ProtNLM"/>
    </source>
</evidence>
<feature type="transmembrane region" description="Helical" evidence="1">
    <location>
        <begin position="16"/>
        <end position="32"/>
    </location>
</feature>
<accession>A0ABU7JDT6</accession>
<proteinExistence type="predicted"/>
<keyword evidence="1" id="KW-0812">Transmembrane</keyword>